<evidence type="ECO:0000256" key="1">
    <source>
        <dbReference type="ARBA" id="ARBA00001974"/>
    </source>
</evidence>
<dbReference type="InterPro" id="IPR036188">
    <property type="entry name" value="FAD/NAD-bd_sf"/>
</dbReference>
<dbReference type="SUPFAM" id="SSF51905">
    <property type="entry name" value="FAD/NAD(P)-binding domain"/>
    <property type="match status" value="1"/>
</dbReference>
<accession>A0A379SEB7</accession>
<dbReference type="InterPro" id="IPR002218">
    <property type="entry name" value="MnmG-rel"/>
</dbReference>
<dbReference type="EMBL" id="UGWZ01000001">
    <property type="protein sequence ID" value="SUG17768.1"/>
    <property type="molecule type" value="Genomic_DNA"/>
</dbReference>
<keyword evidence="4" id="KW-0274">FAD</keyword>
<dbReference type="GO" id="GO:0002098">
    <property type="term" value="P:tRNA wobble uridine modification"/>
    <property type="evidence" value="ECO:0007669"/>
    <property type="project" value="TreeGrafter"/>
</dbReference>
<protein>
    <submittedName>
        <fullName evidence="8">Glucose inhibited division protein</fullName>
    </submittedName>
</protein>
<evidence type="ECO:0000256" key="2">
    <source>
        <dbReference type="ARBA" id="ARBA00022630"/>
    </source>
</evidence>
<dbReference type="InterPro" id="IPR040131">
    <property type="entry name" value="MnmG_N"/>
</dbReference>
<name>A0A379SEB7_SALER</name>
<dbReference type="Gene3D" id="3.50.50.60">
    <property type="entry name" value="FAD/NAD(P)-binding domain"/>
    <property type="match status" value="1"/>
</dbReference>
<dbReference type="PANTHER" id="PTHR11806:SF0">
    <property type="entry name" value="PROTEIN MTO1 HOMOLOG, MITOCHONDRIAL"/>
    <property type="match status" value="1"/>
</dbReference>
<keyword evidence="2" id="KW-0285">Flavoprotein</keyword>
<evidence type="ECO:0000259" key="7">
    <source>
        <dbReference type="Pfam" id="PF01134"/>
    </source>
</evidence>
<keyword evidence="3" id="KW-0819">tRNA processing</keyword>
<dbReference type="GO" id="GO:0050660">
    <property type="term" value="F:flavin adenine dinucleotide binding"/>
    <property type="evidence" value="ECO:0007669"/>
    <property type="project" value="InterPro"/>
</dbReference>
<evidence type="ECO:0000256" key="5">
    <source>
        <dbReference type="ARBA" id="ARBA00023027"/>
    </source>
</evidence>
<dbReference type="GO" id="GO:0030488">
    <property type="term" value="P:tRNA methylation"/>
    <property type="evidence" value="ECO:0007669"/>
    <property type="project" value="TreeGrafter"/>
</dbReference>
<comment type="subunit">
    <text evidence="6">Homodimer. Heterotetramer of two MnmE and two MnmG subunits.</text>
</comment>
<reference evidence="8 9" key="1">
    <citation type="submission" date="2018-06" db="EMBL/GenBank/DDBJ databases">
        <authorList>
            <consortium name="Pathogen Informatics"/>
            <person name="Doyle S."/>
        </authorList>
    </citation>
    <scope>NUCLEOTIDE SEQUENCE [LARGE SCALE GENOMIC DNA]</scope>
    <source>
        <strain evidence="8 9">NCTC7295</strain>
    </source>
</reference>
<dbReference type="Proteomes" id="UP000254124">
    <property type="component" value="Unassembled WGS sequence"/>
</dbReference>
<proteinExistence type="predicted"/>
<evidence type="ECO:0000256" key="6">
    <source>
        <dbReference type="ARBA" id="ARBA00025948"/>
    </source>
</evidence>
<organism evidence="8 9">
    <name type="scientific">Salmonella enterica subsp. arizonae</name>
    <dbReference type="NCBI Taxonomy" id="59203"/>
    <lineage>
        <taxon>Bacteria</taxon>
        <taxon>Pseudomonadati</taxon>
        <taxon>Pseudomonadota</taxon>
        <taxon>Gammaproteobacteria</taxon>
        <taxon>Enterobacterales</taxon>
        <taxon>Enterobacteriaceae</taxon>
        <taxon>Salmonella</taxon>
    </lineage>
</organism>
<keyword evidence="5" id="KW-0520">NAD</keyword>
<evidence type="ECO:0000313" key="8">
    <source>
        <dbReference type="EMBL" id="SUG17768.1"/>
    </source>
</evidence>
<evidence type="ECO:0000313" key="9">
    <source>
        <dbReference type="Proteomes" id="UP000254124"/>
    </source>
</evidence>
<dbReference type="GO" id="GO:0005829">
    <property type="term" value="C:cytosol"/>
    <property type="evidence" value="ECO:0007669"/>
    <property type="project" value="TreeGrafter"/>
</dbReference>
<dbReference type="PANTHER" id="PTHR11806">
    <property type="entry name" value="GLUCOSE INHIBITED DIVISION PROTEIN A"/>
    <property type="match status" value="1"/>
</dbReference>
<comment type="cofactor">
    <cofactor evidence="1">
        <name>FAD</name>
        <dbReference type="ChEBI" id="CHEBI:57692"/>
    </cofactor>
</comment>
<evidence type="ECO:0000256" key="3">
    <source>
        <dbReference type="ARBA" id="ARBA00022694"/>
    </source>
</evidence>
<evidence type="ECO:0000256" key="4">
    <source>
        <dbReference type="ARBA" id="ARBA00022827"/>
    </source>
</evidence>
<feature type="domain" description="MnmG N-terminal" evidence="7">
    <location>
        <begin position="8"/>
        <end position="98"/>
    </location>
</feature>
<dbReference type="AlphaFoldDB" id="A0A379SEB7"/>
<gene>
    <name evidence="8" type="primary">gidA_1</name>
    <name evidence="8" type="ORF">NCTC7295_05566</name>
</gene>
<dbReference type="Pfam" id="PF01134">
    <property type="entry name" value="GIDA"/>
    <property type="match status" value="1"/>
</dbReference>
<sequence length="117" mass="12474">MFYPDPFDVIIIGGGHAGTEAAMAAARMGQQTLLLTHNIDTLGQMSCNPAIGGIGKGHLVKEVDALGGLMAAAIDRAGIQFRILNASKGPAVRATRAKRIEFCIVRRCALLWRISRT</sequence>